<keyword evidence="6" id="KW-0862">Zinc</keyword>
<dbReference type="CDD" id="cd03888">
    <property type="entry name" value="M20_PepV"/>
    <property type="match status" value="1"/>
</dbReference>
<evidence type="ECO:0000256" key="2">
    <source>
        <dbReference type="ARBA" id="ARBA00006247"/>
    </source>
</evidence>
<dbReference type="InterPro" id="IPR002933">
    <property type="entry name" value="Peptidase_M20"/>
</dbReference>
<keyword evidence="3" id="KW-0645">Protease</keyword>
<dbReference type="PANTHER" id="PTHR43808:SF31">
    <property type="entry name" value="N-ACETYL-L-CITRULLINE DEACETYLASE"/>
    <property type="match status" value="1"/>
</dbReference>
<reference evidence="10" key="1">
    <citation type="submission" date="2010-07" db="EMBL/GenBank/DDBJ databases">
        <authorList>
            <person name="Weinstock G."/>
            <person name="Sodergren E."/>
            <person name="Clifton S."/>
            <person name="Fulton L."/>
            <person name="Fulton B."/>
            <person name="Courtney L."/>
            <person name="Fronick C."/>
            <person name="Harrison M."/>
            <person name="Strong C."/>
            <person name="Farmer C."/>
            <person name="Delahaunty K."/>
            <person name="Markovic C."/>
            <person name="Hall O."/>
            <person name="Minx P."/>
            <person name="Tomlinson C."/>
            <person name="Mitreva M."/>
            <person name="Hou S."/>
            <person name="Chen J."/>
            <person name="Wollam A."/>
            <person name="Pepin K.H."/>
            <person name="Johnson M."/>
            <person name="Bhonagiri V."/>
            <person name="Zhang X."/>
            <person name="Suruliraj S."/>
            <person name="Warren W."/>
            <person name="Chinwalla A."/>
            <person name="Mardis E.R."/>
            <person name="Wilson R.K."/>
        </authorList>
    </citation>
    <scope>NUCLEOTIDE SEQUENCE [LARGE SCALE GENOMIC DNA]</scope>
    <source>
        <strain evidence="10">TX4248</strain>
    </source>
</reference>
<gene>
    <name evidence="9" type="ORF">HMPREF9498_00861</name>
</gene>
<dbReference type="PANTHER" id="PTHR43808">
    <property type="entry name" value="ACETYLORNITHINE DEACETYLASE"/>
    <property type="match status" value="1"/>
</dbReference>
<protein>
    <submittedName>
        <fullName evidence="9">Putative dipeptidase</fullName>
        <ecNumber evidence="9">3.4.13.-</ecNumber>
    </submittedName>
</protein>
<dbReference type="SUPFAM" id="SSF53187">
    <property type="entry name" value="Zn-dependent exopeptidases"/>
    <property type="match status" value="1"/>
</dbReference>
<dbReference type="SUPFAM" id="SSF55031">
    <property type="entry name" value="Bacterial exopeptidase dimerisation domain"/>
    <property type="match status" value="1"/>
</dbReference>
<dbReference type="Gene3D" id="3.40.630.10">
    <property type="entry name" value="Zn peptidases"/>
    <property type="match status" value="2"/>
</dbReference>
<dbReference type="HOGENOM" id="CLU_031786_0_0_9"/>
<keyword evidence="5 9" id="KW-0378">Hydrolase</keyword>
<comment type="caution">
    <text evidence="9">The sequence shown here is derived from an EMBL/GenBank/DDBJ whole genome shotgun (WGS) entry which is preliminary data.</text>
</comment>
<name>A0A125W8H9_ENTFL</name>
<evidence type="ECO:0000313" key="10">
    <source>
        <dbReference type="Proteomes" id="UP000004846"/>
    </source>
</evidence>
<evidence type="ECO:0000256" key="1">
    <source>
        <dbReference type="ARBA" id="ARBA00001947"/>
    </source>
</evidence>
<dbReference type="RefSeq" id="WP_002391606.1">
    <property type="nucleotide sequence ID" value="NZ_GL454430.1"/>
</dbReference>
<dbReference type="InterPro" id="IPR001261">
    <property type="entry name" value="ArgE/DapE_CS"/>
</dbReference>
<accession>A0A125W8H9</accession>
<organism evidence="9 10">
    <name type="scientific">Enterococcus faecalis TX4248</name>
    <dbReference type="NCBI Taxonomy" id="749495"/>
    <lineage>
        <taxon>Bacteria</taxon>
        <taxon>Bacillati</taxon>
        <taxon>Bacillota</taxon>
        <taxon>Bacilli</taxon>
        <taxon>Lactobacillales</taxon>
        <taxon>Enterococcaceae</taxon>
        <taxon>Enterococcus</taxon>
    </lineage>
</organism>
<comment type="similarity">
    <text evidence="2">Belongs to the peptidase M20A family.</text>
</comment>
<dbReference type="Proteomes" id="UP000004846">
    <property type="component" value="Unassembled WGS sequence"/>
</dbReference>
<dbReference type="GO" id="GO:0006508">
    <property type="term" value="P:proteolysis"/>
    <property type="evidence" value="ECO:0007669"/>
    <property type="project" value="UniProtKB-KW"/>
</dbReference>
<dbReference type="PROSITE" id="PS00758">
    <property type="entry name" value="ARGE_DAPE_CPG2_1"/>
    <property type="match status" value="1"/>
</dbReference>
<dbReference type="InterPro" id="IPR010964">
    <property type="entry name" value="M20A_pepV-rel"/>
</dbReference>
<evidence type="ECO:0000256" key="4">
    <source>
        <dbReference type="ARBA" id="ARBA00022723"/>
    </source>
</evidence>
<dbReference type="AlphaFoldDB" id="A0A125W8H9"/>
<dbReference type="InterPro" id="IPR036264">
    <property type="entry name" value="Bact_exopeptidase_dim_dom"/>
</dbReference>
<dbReference type="GO" id="GO:0008270">
    <property type="term" value="F:zinc ion binding"/>
    <property type="evidence" value="ECO:0007669"/>
    <property type="project" value="InterPro"/>
</dbReference>
<sequence>MKIKEEIAAQKDLFYEDLNKIIAIRSVKGSPKKEAPFGEGPKRALEETLKLAERYGFQTGIVNDAVGYAQWGTAEEYLGIIGHLDVVPEGSGWSVPPFQLTKKNQRLYGRGILDNKGPILACLYGMKLLKELGYQPKKTIRLMFGTDEESGSGDIPLYLEKENAPVFGFTPDCKYPVVYGERGIVNYEITTTIPDDSSEQIGQIMGDQAKDHVPDQLSVVIAGKTTAITGKRAPSNAPELGKNAITLLAQKISEEQLVKGNLLQYFDWLTASFHEKHYGEGVALDFKDQDSGQLILTPYVLEKRGQQLVLSLAVRYPVSITENEVTTQLTKALFPESEVTVIRRLPSTLFPKDERNVQKLTKVYEQITGLDGTPVTTTGATYARFMPNIVAFGPSFPGQKGIAHNQDEYMDEKDLLLNLEIYMQAMIALTEA</sequence>
<proteinExistence type="inferred from homology"/>
<evidence type="ECO:0000256" key="8">
    <source>
        <dbReference type="ARBA" id="ARBA00023049"/>
    </source>
</evidence>
<keyword evidence="8" id="KW-0482">Metalloprotease</keyword>
<dbReference type="EC" id="3.4.13.-" evidence="9"/>
<evidence type="ECO:0000256" key="7">
    <source>
        <dbReference type="ARBA" id="ARBA00022997"/>
    </source>
</evidence>
<dbReference type="NCBIfam" id="TIGR01887">
    <property type="entry name" value="dipeptidaselike"/>
    <property type="match status" value="1"/>
</dbReference>
<evidence type="ECO:0000256" key="3">
    <source>
        <dbReference type="ARBA" id="ARBA00022670"/>
    </source>
</evidence>
<evidence type="ECO:0000256" key="6">
    <source>
        <dbReference type="ARBA" id="ARBA00022833"/>
    </source>
</evidence>
<dbReference type="GO" id="GO:0006526">
    <property type="term" value="P:L-arginine biosynthetic process"/>
    <property type="evidence" value="ECO:0007669"/>
    <property type="project" value="TreeGrafter"/>
</dbReference>
<keyword evidence="7 9" id="KW-0224">Dipeptidase</keyword>
<dbReference type="Pfam" id="PF01546">
    <property type="entry name" value="Peptidase_M20"/>
    <property type="match status" value="1"/>
</dbReference>
<dbReference type="EMBL" id="AEBR01000024">
    <property type="protein sequence ID" value="EFM83587.1"/>
    <property type="molecule type" value="Genomic_DNA"/>
</dbReference>
<dbReference type="GO" id="GO:0008777">
    <property type="term" value="F:acetylornithine deacetylase activity"/>
    <property type="evidence" value="ECO:0007669"/>
    <property type="project" value="TreeGrafter"/>
</dbReference>
<keyword evidence="4" id="KW-0479">Metal-binding</keyword>
<dbReference type="InterPro" id="IPR050072">
    <property type="entry name" value="Peptidase_M20A"/>
</dbReference>
<evidence type="ECO:0000313" key="9">
    <source>
        <dbReference type="EMBL" id="EFM83587.1"/>
    </source>
</evidence>
<dbReference type="GO" id="GO:0016805">
    <property type="term" value="F:dipeptidase activity"/>
    <property type="evidence" value="ECO:0007669"/>
    <property type="project" value="UniProtKB-KW"/>
</dbReference>
<dbReference type="GO" id="GO:0008237">
    <property type="term" value="F:metallopeptidase activity"/>
    <property type="evidence" value="ECO:0007669"/>
    <property type="project" value="UniProtKB-KW"/>
</dbReference>
<comment type="cofactor">
    <cofactor evidence="1">
        <name>Zn(2+)</name>
        <dbReference type="ChEBI" id="CHEBI:29105"/>
    </cofactor>
</comment>
<evidence type="ECO:0000256" key="5">
    <source>
        <dbReference type="ARBA" id="ARBA00022801"/>
    </source>
</evidence>